<proteinExistence type="inferred from homology"/>
<comment type="similarity">
    <text evidence="2">Belongs to the peptidase M20A family.</text>
</comment>
<dbReference type="InterPro" id="IPR011650">
    <property type="entry name" value="Peptidase_M20_dimer"/>
</dbReference>
<dbReference type="Gene3D" id="3.40.630.10">
    <property type="entry name" value="Zn peptidases"/>
    <property type="match status" value="1"/>
</dbReference>
<dbReference type="AlphaFoldDB" id="A0A7C4B8K0"/>
<evidence type="ECO:0000256" key="2">
    <source>
        <dbReference type="ARBA" id="ARBA00006247"/>
    </source>
</evidence>
<dbReference type="GO" id="GO:0046872">
    <property type="term" value="F:metal ion binding"/>
    <property type="evidence" value="ECO:0007669"/>
    <property type="project" value="UniProtKB-KW"/>
</dbReference>
<dbReference type="InterPro" id="IPR036264">
    <property type="entry name" value="Bact_exopeptidase_dim_dom"/>
</dbReference>
<dbReference type="InterPro" id="IPR002933">
    <property type="entry name" value="Peptidase_M20"/>
</dbReference>
<evidence type="ECO:0000259" key="6">
    <source>
        <dbReference type="Pfam" id="PF07687"/>
    </source>
</evidence>
<dbReference type="Gene3D" id="3.30.70.360">
    <property type="match status" value="1"/>
</dbReference>
<evidence type="ECO:0000313" key="7">
    <source>
        <dbReference type="EMBL" id="HGI42873.1"/>
    </source>
</evidence>
<evidence type="ECO:0000256" key="3">
    <source>
        <dbReference type="ARBA" id="ARBA00022723"/>
    </source>
</evidence>
<reference evidence="7" key="1">
    <citation type="journal article" date="2020" name="mSystems">
        <title>Genome- and Community-Level Interaction Insights into Carbon Utilization and Element Cycling Functions of Hydrothermarchaeota in Hydrothermal Sediment.</title>
        <authorList>
            <person name="Zhou Z."/>
            <person name="Liu Y."/>
            <person name="Xu W."/>
            <person name="Pan J."/>
            <person name="Luo Z.H."/>
            <person name="Li M."/>
        </authorList>
    </citation>
    <scope>NUCLEOTIDE SEQUENCE [LARGE SCALE GENOMIC DNA]</scope>
    <source>
        <strain evidence="7">SpSt-735</strain>
    </source>
</reference>
<dbReference type="SUPFAM" id="SSF55031">
    <property type="entry name" value="Bacterial exopeptidase dimerisation domain"/>
    <property type="match status" value="1"/>
</dbReference>
<evidence type="ECO:0000256" key="1">
    <source>
        <dbReference type="ARBA" id="ARBA00001947"/>
    </source>
</evidence>
<dbReference type="SUPFAM" id="SSF53187">
    <property type="entry name" value="Zn-dependent exopeptidases"/>
    <property type="match status" value="1"/>
</dbReference>
<dbReference type="EMBL" id="DTFI01000015">
    <property type="protein sequence ID" value="HGI42873.1"/>
    <property type="molecule type" value="Genomic_DNA"/>
</dbReference>
<feature type="domain" description="Peptidase M20 dimerisation" evidence="6">
    <location>
        <begin position="185"/>
        <end position="302"/>
    </location>
</feature>
<accession>A0A7C4B8K0</accession>
<gene>
    <name evidence="7" type="ORF">ENV17_00610</name>
</gene>
<name>A0A7C4B8K0_THEPE</name>
<evidence type="ECO:0000256" key="4">
    <source>
        <dbReference type="ARBA" id="ARBA00022801"/>
    </source>
</evidence>
<dbReference type="GO" id="GO:0016787">
    <property type="term" value="F:hydrolase activity"/>
    <property type="evidence" value="ECO:0007669"/>
    <property type="project" value="UniProtKB-KW"/>
</dbReference>
<dbReference type="InterPro" id="IPR050072">
    <property type="entry name" value="Peptidase_M20A"/>
</dbReference>
<comment type="cofactor">
    <cofactor evidence="1">
        <name>Zn(2+)</name>
        <dbReference type="ChEBI" id="CHEBI:29105"/>
    </cofactor>
</comment>
<keyword evidence="4 7" id="KW-0378">Hydrolase</keyword>
<protein>
    <submittedName>
        <fullName evidence="7">M20/M25/M40 family metallo-hydrolase</fullName>
    </submittedName>
</protein>
<dbReference type="Pfam" id="PF07687">
    <property type="entry name" value="M20_dimer"/>
    <property type="match status" value="1"/>
</dbReference>
<organism evidence="7">
    <name type="scientific">Thermofilum pendens</name>
    <dbReference type="NCBI Taxonomy" id="2269"/>
    <lineage>
        <taxon>Archaea</taxon>
        <taxon>Thermoproteota</taxon>
        <taxon>Thermoprotei</taxon>
        <taxon>Thermofilales</taxon>
        <taxon>Thermofilaceae</taxon>
        <taxon>Thermofilum</taxon>
    </lineage>
</organism>
<dbReference type="PANTHER" id="PTHR43808:SF8">
    <property type="entry name" value="PEPTIDASE M20 DIMERISATION DOMAIN-CONTAINING PROTEIN"/>
    <property type="match status" value="1"/>
</dbReference>
<evidence type="ECO:0000256" key="5">
    <source>
        <dbReference type="ARBA" id="ARBA00022833"/>
    </source>
</evidence>
<dbReference type="Pfam" id="PF01546">
    <property type="entry name" value="Peptidase_M20"/>
    <property type="match status" value="1"/>
</dbReference>
<sequence>MPGVDTIQFLADMVRIPSISLFSDDGSIIRRNYREVTELIAKTAKEAGLLVEVVDLLSGEIPTLLIRLPEAPNRPSLAFVTHYDVVPARGPWRVEDREVDPFEPVVTEERVYGRGAADDKSAIAAVLSGLAELVDEAGKLRYNPVLVVTGDEEVGGAGVRALLQRGYRWDRVIIVDSGSEYVGVGASGVVAGWIKVRGKSGHAGYPFEARNAAEDLVELLQALREFKEQRARKISSLPAPPGSSVARVWGRFSITILKLPPSEPEKHNRIPGEAWAGFDLRLIPEESLEEALGELYSAFSAAVAKTGVNAFLEVFSAQRGWFTKNEEFKAEVLEAARRAYRACGMQGEVGVAAELGGNDGTFFDEYGMDVVAFGTIRSGTNIHSEGEFVYIKDVEMYKRFVRELLLG</sequence>
<keyword evidence="3" id="KW-0479">Metal-binding</keyword>
<dbReference type="PANTHER" id="PTHR43808">
    <property type="entry name" value="ACETYLORNITHINE DEACETYLASE"/>
    <property type="match status" value="1"/>
</dbReference>
<comment type="caution">
    <text evidence="7">The sequence shown here is derived from an EMBL/GenBank/DDBJ whole genome shotgun (WGS) entry which is preliminary data.</text>
</comment>
<keyword evidence="5" id="KW-0862">Zinc</keyword>